<reference evidence="2" key="1">
    <citation type="submission" date="2022-11" db="UniProtKB">
        <authorList>
            <consortium name="WormBaseParasite"/>
        </authorList>
    </citation>
    <scope>IDENTIFICATION</scope>
</reference>
<name>A0AC34F6A7_9BILA</name>
<protein>
    <submittedName>
        <fullName evidence="2">Uncharacterized protein</fullName>
    </submittedName>
</protein>
<proteinExistence type="predicted"/>
<evidence type="ECO:0000313" key="1">
    <source>
        <dbReference type="Proteomes" id="UP000887579"/>
    </source>
</evidence>
<dbReference type="Proteomes" id="UP000887579">
    <property type="component" value="Unplaced"/>
</dbReference>
<accession>A0AC34F6A7</accession>
<organism evidence="1 2">
    <name type="scientific">Panagrolaimus sp. ES5</name>
    <dbReference type="NCBI Taxonomy" id="591445"/>
    <lineage>
        <taxon>Eukaryota</taxon>
        <taxon>Metazoa</taxon>
        <taxon>Ecdysozoa</taxon>
        <taxon>Nematoda</taxon>
        <taxon>Chromadorea</taxon>
        <taxon>Rhabditida</taxon>
        <taxon>Tylenchina</taxon>
        <taxon>Panagrolaimomorpha</taxon>
        <taxon>Panagrolaimoidea</taxon>
        <taxon>Panagrolaimidae</taxon>
        <taxon>Panagrolaimus</taxon>
    </lineage>
</organism>
<sequence length="241" mass="25992">MRMMSSISHSTALLSVVDSSTGKKLAECSTTATSDPSSAENSEWHKFVWTLNKDSLECNISTSEPYIVNIESSPHPRSYSVRILAVKGPRCFRDIIIQNEEPKGCPPVLRRNTFSAHNFDCGCPKSIIEKWTALSTTESTGQIAAAAAALSASNEHGSQIPLDANGVPFPLFQLGENETEITRVFPVGVERIVANGVTQATPVKPPAGFTFKANACFGFDCFNNGTCVLDTQSQVSNIIFA</sequence>
<dbReference type="WBParaSite" id="ES5_v2.g12464.t1">
    <property type="protein sequence ID" value="ES5_v2.g12464.t1"/>
    <property type="gene ID" value="ES5_v2.g12464"/>
</dbReference>
<evidence type="ECO:0000313" key="2">
    <source>
        <dbReference type="WBParaSite" id="ES5_v2.g12464.t1"/>
    </source>
</evidence>